<evidence type="ECO:0000256" key="3">
    <source>
        <dbReference type="ARBA" id="ARBA00019365"/>
    </source>
</evidence>
<dbReference type="CDD" id="cd08441">
    <property type="entry name" value="PBP2_MetR"/>
    <property type="match status" value="1"/>
</dbReference>
<evidence type="ECO:0000256" key="7">
    <source>
        <dbReference type="ARBA" id="ARBA00023125"/>
    </source>
</evidence>
<keyword evidence="5" id="KW-0028">Amino-acid biosynthesis</keyword>
<dbReference type="InterPro" id="IPR036390">
    <property type="entry name" value="WH_DNA-bd_sf"/>
</dbReference>
<protein>
    <recommendedName>
        <fullName evidence="3">HTH-type transcriptional regulator MetR</fullName>
    </recommendedName>
</protein>
<dbReference type="InterPro" id="IPR000847">
    <property type="entry name" value="LysR_HTH_N"/>
</dbReference>
<evidence type="ECO:0000256" key="5">
    <source>
        <dbReference type="ARBA" id="ARBA00022605"/>
    </source>
</evidence>
<dbReference type="PANTHER" id="PTHR30346">
    <property type="entry name" value="TRANSCRIPTIONAL DUAL REGULATOR HCAR-RELATED"/>
    <property type="match status" value="1"/>
</dbReference>
<dbReference type="Pfam" id="PF03466">
    <property type="entry name" value="LysR_substrate"/>
    <property type="match status" value="1"/>
</dbReference>
<keyword evidence="7" id="KW-0238">DNA-binding</keyword>
<dbReference type="Gene3D" id="1.10.10.10">
    <property type="entry name" value="Winged helix-like DNA-binding domain superfamily/Winged helix DNA-binding domain"/>
    <property type="match status" value="1"/>
</dbReference>
<evidence type="ECO:0000256" key="1">
    <source>
        <dbReference type="ARBA" id="ARBA00004496"/>
    </source>
</evidence>
<dbReference type="InterPro" id="IPR037406">
    <property type="entry name" value="MetR_PBP2"/>
</dbReference>
<keyword evidence="8" id="KW-0804">Transcription</keyword>
<dbReference type="SUPFAM" id="SSF46785">
    <property type="entry name" value="Winged helix' DNA-binding domain"/>
    <property type="match status" value="1"/>
</dbReference>
<dbReference type="PANTHER" id="PTHR30346:SF28">
    <property type="entry name" value="HTH-TYPE TRANSCRIPTIONAL REGULATOR CYNR"/>
    <property type="match status" value="1"/>
</dbReference>
<dbReference type="GO" id="GO:0009086">
    <property type="term" value="P:methionine biosynthetic process"/>
    <property type="evidence" value="ECO:0007669"/>
    <property type="project" value="UniProtKB-KW"/>
</dbReference>
<evidence type="ECO:0000256" key="6">
    <source>
        <dbReference type="ARBA" id="ARBA00023015"/>
    </source>
</evidence>
<keyword evidence="6" id="KW-0805">Transcription regulation</keyword>
<dbReference type="GO" id="GO:0003700">
    <property type="term" value="F:DNA-binding transcription factor activity"/>
    <property type="evidence" value="ECO:0007669"/>
    <property type="project" value="InterPro"/>
</dbReference>
<accession>A0A5B8R5R1</accession>
<gene>
    <name evidence="11" type="primary">metR</name>
    <name evidence="11" type="ORF">KBTEX_00141</name>
</gene>
<comment type="subcellular location">
    <subcellularLocation>
        <location evidence="1">Cytoplasm</location>
    </subcellularLocation>
</comment>
<dbReference type="AlphaFoldDB" id="A0A5B8R5R1"/>
<name>A0A5B8R5R1_9ZZZZ</name>
<reference evidence="11" key="1">
    <citation type="submission" date="2019-06" db="EMBL/GenBank/DDBJ databases">
        <authorList>
            <person name="Murdoch R.W."/>
            <person name="Fathepure B."/>
        </authorList>
    </citation>
    <scope>NUCLEOTIDE SEQUENCE</scope>
</reference>
<feature type="domain" description="HTH lysR-type" evidence="10">
    <location>
        <begin position="5"/>
        <end position="62"/>
    </location>
</feature>
<organism evidence="11">
    <name type="scientific">uncultured organism</name>
    <dbReference type="NCBI Taxonomy" id="155900"/>
    <lineage>
        <taxon>unclassified sequences</taxon>
        <taxon>environmental samples</taxon>
    </lineage>
</organism>
<evidence type="ECO:0000256" key="2">
    <source>
        <dbReference type="ARBA" id="ARBA00009437"/>
    </source>
</evidence>
<evidence type="ECO:0000256" key="4">
    <source>
        <dbReference type="ARBA" id="ARBA00022490"/>
    </source>
</evidence>
<evidence type="ECO:0000256" key="9">
    <source>
        <dbReference type="ARBA" id="ARBA00023167"/>
    </source>
</evidence>
<dbReference type="PROSITE" id="PS50931">
    <property type="entry name" value="HTH_LYSR"/>
    <property type="match status" value="1"/>
</dbReference>
<proteinExistence type="inferred from homology"/>
<sequence length="312" mass="34542">MGGWLELRHLRSLKTICETGSLVAAAERLNLTQSALSHQIKGLESRVGAELFFRRSRPLRLAPAGQMLLELADRVLPEVETVEQRLNNLAAGQGGRLHLAIECHSCYQWLLPTMERYRERWPEVEMDLSMGFNFHPLPALVRGDIDMVITSDPDPALTGIHYSPLFRHEVQLAVPAGSTLAAQDHIEPEDLADQTLITYPVCRSRLDVFSRFLDPAGVAPAAVRTSELSVMIVQLVASRRGVTAMPSWALEEHLARGQIQVCRLGPGGLWSTLYAAVREEEATLPYLSGFIAAARRLTGETLRGIRPVSLPE</sequence>
<keyword evidence="9" id="KW-0486">Methionine biosynthesis</keyword>
<dbReference type="Gene3D" id="3.40.190.10">
    <property type="entry name" value="Periplasmic binding protein-like II"/>
    <property type="match status" value="2"/>
</dbReference>
<dbReference type="GO" id="GO:0032993">
    <property type="term" value="C:protein-DNA complex"/>
    <property type="evidence" value="ECO:0007669"/>
    <property type="project" value="TreeGrafter"/>
</dbReference>
<dbReference type="SUPFAM" id="SSF53850">
    <property type="entry name" value="Periplasmic binding protein-like II"/>
    <property type="match status" value="1"/>
</dbReference>
<dbReference type="Pfam" id="PF00126">
    <property type="entry name" value="HTH_1"/>
    <property type="match status" value="1"/>
</dbReference>
<evidence type="ECO:0000259" key="10">
    <source>
        <dbReference type="PROSITE" id="PS50931"/>
    </source>
</evidence>
<dbReference type="InterPro" id="IPR036388">
    <property type="entry name" value="WH-like_DNA-bd_sf"/>
</dbReference>
<keyword evidence="4" id="KW-0963">Cytoplasm</keyword>
<dbReference type="PRINTS" id="PR00039">
    <property type="entry name" value="HTHLYSR"/>
</dbReference>
<dbReference type="EMBL" id="MN079076">
    <property type="protein sequence ID" value="QEA03841.1"/>
    <property type="molecule type" value="Genomic_DNA"/>
</dbReference>
<dbReference type="GO" id="GO:0003677">
    <property type="term" value="F:DNA binding"/>
    <property type="evidence" value="ECO:0007669"/>
    <property type="project" value="UniProtKB-KW"/>
</dbReference>
<evidence type="ECO:0000256" key="8">
    <source>
        <dbReference type="ARBA" id="ARBA00023163"/>
    </source>
</evidence>
<dbReference type="FunFam" id="1.10.10.10:FF:000001">
    <property type="entry name" value="LysR family transcriptional regulator"/>
    <property type="match status" value="1"/>
</dbReference>
<dbReference type="InterPro" id="IPR005119">
    <property type="entry name" value="LysR_subst-bd"/>
</dbReference>
<comment type="similarity">
    <text evidence="2">Belongs to the LysR transcriptional regulatory family.</text>
</comment>
<evidence type="ECO:0000313" key="11">
    <source>
        <dbReference type="EMBL" id="QEA03841.1"/>
    </source>
</evidence>